<comment type="caution">
    <text evidence="2">The sequence shown here is derived from an EMBL/GenBank/DDBJ whole genome shotgun (WGS) entry which is preliminary data.</text>
</comment>
<evidence type="ECO:0000256" key="1">
    <source>
        <dbReference type="SAM" id="MobiDB-lite"/>
    </source>
</evidence>
<dbReference type="RefSeq" id="WP_018696660.1">
    <property type="nucleotide sequence ID" value="NZ_CATZQL010000019.1"/>
</dbReference>
<evidence type="ECO:0000313" key="3">
    <source>
        <dbReference type="Proteomes" id="UP001181347"/>
    </source>
</evidence>
<reference evidence="2" key="1">
    <citation type="submission" date="2023-10" db="EMBL/GenBank/DDBJ databases">
        <title>Genome Sequence of the Bacteria from From Gut Wall in Crohn's Disease.</title>
        <authorList>
            <person name="Rodriguez-Palacios A."/>
        </authorList>
    </citation>
    <scope>NUCLEOTIDE SEQUENCE</scope>
    <source>
        <strain evidence="2">CavFT-hAR58</strain>
    </source>
</reference>
<dbReference type="InterPro" id="IPR024353">
    <property type="entry name" value="DUF3871"/>
</dbReference>
<sequence length="359" mass="41216">MEAAIRRAIQPDNQPHPLPFVPVEDAKDDMQPIISSPSFGEDEESPFRETPEEQPRKPFIEANTKQVSLYHLKNDCITPVFSKDNEVTISHNQFIETMWECAQRMFRGDTVDNPEIRVSHIVKGRTPEAIHKAVHELTDADKTIYYERMMFCIEIPSVTETIDRCRLNLTIGGVRAYNQENLYSKKGFEKFKVFIGFKNMVCCNMCVATDGVAEEIRVTNTQELTAKITELVVSYNAKRHLERMRALLDTSMSESQFAQLVGKARLYQFLPPAQRKLLPEFEFTDCHLNTIARAYYNDPAFACDKQGEIDLWRVFNLFTGANKSSYIDSFLTRSRNAMVFADGLAKALAGEKEYSWFVE</sequence>
<dbReference type="AlphaFoldDB" id="A0AAE4RXI1"/>
<dbReference type="Proteomes" id="UP001181347">
    <property type="component" value="Unassembled WGS sequence"/>
</dbReference>
<proteinExistence type="predicted"/>
<accession>A0AAE4RXI1</accession>
<gene>
    <name evidence="2" type="ORF">RVH17_09245</name>
</gene>
<feature type="region of interest" description="Disordered" evidence="1">
    <location>
        <begin position="1"/>
        <end position="55"/>
    </location>
</feature>
<name>A0AAE4RXI1_9BACT</name>
<feature type="compositionally biased region" description="Basic and acidic residues" evidence="1">
    <location>
        <begin position="45"/>
        <end position="55"/>
    </location>
</feature>
<protein>
    <submittedName>
        <fullName evidence="2">DUF3871 family protein</fullName>
    </submittedName>
</protein>
<organism evidence="2 3">
    <name type="scientific">Alistipes finegoldii</name>
    <dbReference type="NCBI Taxonomy" id="214856"/>
    <lineage>
        <taxon>Bacteria</taxon>
        <taxon>Pseudomonadati</taxon>
        <taxon>Bacteroidota</taxon>
        <taxon>Bacteroidia</taxon>
        <taxon>Bacteroidales</taxon>
        <taxon>Rikenellaceae</taxon>
        <taxon>Alistipes</taxon>
    </lineage>
</organism>
<dbReference type="EMBL" id="JAWDES010000005">
    <property type="protein sequence ID" value="MDU0260295.1"/>
    <property type="molecule type" value="Genomic_DNA"/>
</dbReference>
<evidence type="ECO:0000313" key="2">
    <source>
        <dbReference type="EMBL" id="MDU0260295.1"/>
    </source>
</evidence>
<dbReference type="Pfam" id="PF12987">
    <property type="entry name" value="DUF3871"/>
    <property type="match status" value="1"/>
</dbReference>